<dbReference type="InterPro" id="IPR002196">
    <property type="entry name" value="Glyco_hydro_24"/>
</dbReference>
<accession>A0AAU7DNE2</accession>
<dbReference type="GO" id="GO:0003796">
    <property type="term" value="F:lysozyme activity"/>
    <property type="evidence" value="ECO:0007669"/>
    <property type="project" value="UniProtKB-EC"/>
</dbReference>
<evidence type="ECO:0000256" key="6">
    <source>
        <dbReference type="ARBA" id="ARBA00023295"/>
    </source>
</evidence>
<dbReference type="EC" id="3.2.1.17" evidence="7"/>
<dbReference type="HAMAP" id="MF_04110">
    <property type="entry name" value="ENDOLYSIN_T4"/>
    <property type="match status" value="1"/>
</dbReference>
<reference evidence="8" key="1">
    <citation type="submission" date="2023-03" db="EMBL/GenBank/DDBJ databases">
        <title>Edaphobacter sp.</title>
        <authorList>
            <person name="Huber K.J."/>
            <person name="Papendorf J."/>
            <person name="Pilke C."/>
            <person name="Bunk B."/>
            <person name="Sproeer C."/>
            <person name="Pester M."/>
        </authorList>
    </citation>
    <scope>NUCLEOTIDE SEQUENCE</scope>
    <source>
        <strain evidence="8">DSM 110680</strain>
    </source>
</reference>
<dbReference type="AlphaFoldDB" id="A0AAU7DNE2"/>
<evidence type="ECO:0000256" key="2">
    <source>
        <dbReference type="ARBA" id="ARBA00022529"/>
    </source>
</evidence>
<dbReference type="EMBL" id="CP121196">
    <property type="protein sequence ID" value="XBH19199.1"/>
    <property type="molecule type" value="Genomic_DNA"/>
</dbReference>
<dbReference type="InterPro" id="IPR023347">
    <property type="entry name" value="Lysozyme_dom_sf"/>
</dbReference>
<keyword evidence="4 7" id="KW-0378">Hydrolase</keyword>
<dbReference type="Gene3D" id="1.10.530.40">
    <property type="match status" value="1"/>
</dbReference>
<comment type="catalytic activity">
    <reaction evidence="1 7">
        <text>Hydrolysis of (1-&gt;4)-beta-linkages between N-acetylmuramic acid and N-acetyl-D-glucosamine residues in a peptidoglycan and between N-acetyl-D-glucosamine residues in chitodextrins.</text>
        <dbReference type="EC" id="3.2.1.17"/>
    </reaction>
</comment>
<dbReference type="GO" id="GO:0016998">
    <property type="term" value="P:cell wall macromolecule catabolic process"/>
    <property type="evidence" value="ECO:0007669"/>
    <property type="project" value="InterPro"/>
</dbReference>
<protein>
    <recommendedName>
        <fullName evidence="7">Lysozyme</fullName>
        <ecNumber evidence="7">3.2.1.17</ecNumber>
    </recommendedName>
</protein>
<evidence type="ECO:0000256" key="3">
    <source>
        <dbReference type="ARBA" id="ARBA00022638"/>
    </source>
</evidence>
<evidence type="ECO:0000313" key="8">
    <source>
        <dbReference type="EMBL" id="XBH19199.1"/>
    </source>
</evidence>
<dbReference type="Pfam" id="PF00959">
    <property type="entry name" value="Phage_lysozyme"/>
    <property type="match status" value="1"/>
</dbReference>
<dbReference type="SUPFAM" id="SSF53955">
    <property type="entry name" value="Lysozyme-like"/>
    <property type="match status" value="1"/>
</dbReference>
<dbReference type="CDD" id="cd00737">
    <property type="entry name" value="lyz_endolysin_autolysin"/>
    <property type="match status" value="1"/>
</dbReference>
<evidence type="ECO:0000256" key="1">
    <source>
        <dbReference type="ARBA" id="ARBA00000632"/>
    </source>
</evidence>
<dbReference type="PANTHER" id="PTHR38107:SF3">
    <property type="entry name" value="LYSOZYME RRRD-RELATED"/>
    <property type="match status" value="1"/>
</dbReference>
<dbReference type="PANTHER" id="PTHR38107">
    <property type="match status" value="1"/>
</dbReference>
<comment type="similarity">
    <text evidence="7">Belongs to the glycosyl hydrolase 24 family.</text>
</comment>
<proteinExistence type="inferred from homology"/>
<dbReference type="InterPro" id="IPR023346">
    <property type="entry name" value="Lysozyme-like_dom_sf"/>
</dbReference>
<evidence type="ECO:0000256" key="4">
    <source>
        <dbReference type="ARBA" id="ARBA00022801"/>
    </source>
</evidence>
<dbReference type="RefSeq" id="WP_348264414.1">
    <property type="nucleotide sequence ID" value="NZ_CP121196.1"/>
</dbReference>
<dbReference type="GO" id="GO:0009253">
    <property type="term" value="P:peptidoglycan catabolic process"/>
    <property type="evidence" value="ECO:0007669"/>
    <property type="project" value="InterPro"/>
</dbReference>
<evidence type="ECO:0000256" key="5">
    <source>
        <dbReference type="ARBA" id="ARBA00023200"/>
    </source>
</evidence>
<evidence type="ECO:0000256" key="7">
    <source>
        <dbReference type="RuleBase" id="RU003788"/>
    </source>
</evidence>
<organism evidence="8">
    <name type="scientific">Telmatobacter sp. DSM 110680</name>
    <dbReference type="NCBI Taxonomy" id="3036704"/>
    <lineage>
        <taxon>Bacteria</taxon>
        <taxon>Pseudomonadati</taxon>
        <taxon>Acidobacteriota</taxon>
        <taxon>Terriglobia</taxon>
        <taxon>Terriglobales</taxon>
        <taxon>Acidobacteriaceae</taxon>
        <taxon>Telmatobacter</taxon>
    </lineage>
</organism>
<dbReference type="InterPro" id="IPR051018">
    <property type="entry name" value="Bacteriophage_GH24"/>
</dbReference>
<keyword evidence="2 7" id="KW-0929">Antimicrobial</keyword>
<name>A0AAU7DNE2_9BACT</name>
<dbReference type="GO" id="GO:0031640">
    <property type="term" value="P:killing of cells of another organism"/>
    <property type="evidence" value="ECO:0007669"/>
    <property type="project" value="UniProtKB-KW"/>
</dbReference>
<keyword evidence="3 7" id="KW-0081">Bacteriolytic enzyme</keyword>
<dbReference type="GO" id="GO:0042742">
    <property type="term" value="P:defense response to bacterium"/>
    <property type="evidence" value="ECO:0007669"/>
    <property type="project" value="UniProtKB-KW"/>
</dbReference>
<gene>
    <name evidence="8" type="ORF">P8935_07750</name>
</gene>
<dbReference type="InterPro" id="IPR034690">
    <property type="entry name" value="Endolysin_T4_type"/>
</dbReference>
<dbReference type="InterPro" id="IPR033907">
    <property type="entry name" value="Endolysin_autolysin"/>
</dbReference>
<sequence length="150" mass="16206">MSCSGLELLKKSEGFRGSVYADVAGFRTIGFGHRLSAGETYPDSISLAQGEAILSRDIAIAEAAVCRLVKRPLTQGQFDALVDFVFNLGAGRLASSTLLSYLNSGKYDDAAWQLLAWDHAGSKEIASLKSRREAEFHLWNPQCTIHGVAA</sequence>
<keyword evidence="6 7" id="KW-0326">Glycosidase</keyword>
<keyword evidence="5" id="KW-1035">Host cytoplasm</keyword>